<reference evidence="1" key="2">
    <citation type="submission" date="2020-05" db="UniProtKB">
        <authorList>
            <consortium name="EnsemblMetazoa"/>
        </authorList>
    </citation>
    <scope>IDENTIFICATION</scope>
    <source>
        <strain evidence="1">IAEA</strain>
    </source>
</reference>
<dbReference type="InterPro" id="IPR019322">
    <property type="entry name" value="TIMM29"/>
</dbReference>
<dbReference type="AlphaFoldDB" id="A0A1A9ZZE4"/>
<dbReference type="EnsemblMetazoa" id="GPAI029652-RA">
    <property type="protein sequence ID" value="GPAI029652-PA"/>
    <property type="gene ID" value="GPAI029652"/>
</dbReference>
<proteinExistence type="predicted"/>
<reference evidence="2" key="1">
    <citation type="submission" date="2014-03" db="EMBL/GenBank/DDBJ databases">
        <authorList>
            <person name="Aksoy S."/>
            <person name="Warren W."/>
            <person name="Wilson R.K."/>
        </authorList>
    </citation>
    <scope>NUCLEOTIDE SEQUENCE [LARGE SCALE GENOMIC DNA]</scope>
    <source>
        <strain evidence="2">IAEA</strain>
    </source>
</reference>
<dbReference type="GO" id="GO:0042721">
    <property type="term" value="C:TIM22 mitochondrial import inner membrane insertion complex"/>
    <property type="evidence" value="ECO:0007669"/>
    <property type="project" value="InterPro"/>
</dbReference>
<evidence type="ECO:0000313" key="1">
    <source>
        <dbReference type="EnsemblMetazoa" id="GPAI029652-PA"/>
    </source>
</evidence>
<keyword evidence="2" id="KW-1185">Reference proteome</keyword>
<protein>
    <recommendedName>
        <fullName evidence="3">Mitochondrial import inner membrane translocase subunit Tim29</fullName>
    </recommendedName>
</protein>
<dbReference type="PANTHER" id="PTHR21435:SF1">
    <property type="entry name" value="MITOCHONDRIAL IMPORT INNER MEMBRANE TRANSLOCASE SUBUNIT TIM29"/>
    <property type="match status" value="1"/>
</dbReference>
<organism evidence="1 2">
    <name type="scientific">Glossina pallidipes</name>
    <name type="common">Tsetse fly</name>
    <dbReference type="NCBI Taxonomy" id="7398"/>
    <lineage>
        <taxon>Eukaryota</taxon>
        <taxon>Metazoa</taxon>
        <taxon>Ecdysozoa</taxon>
        <taxon>Arthropoda</taxon>
        <taxon>Hexapoda</taxon>
        <taxon>Insecta</taxon>
        <taxon>Pterygota</taxon>
        <taxon>Neoptera</taxon>
        <taxon>Endopterygota</taxon>
        <taxon>Diptera</taxon>
        <taxon>Brachycera</taxon>
        <taxon>Muscomorpha</taxon>
        <taxon>Hippoboscoidea</taxon>
        <taxon>Glossinidae</taxon>
        <taxon>Glossina</taxon>
    </lineage>
</organism>
<dbReference type="PANTHER" id="PTHR21435">
    <property type="entry name" value="MITOCHONDRIAL IMPORT INNER MEMBRANE TRANSLOCASE SUBUNIT TIM29"/>
    <property type="match status" value="1"/>
</dbReference>
<sequence>MDQDSITLSRPYQRQSSGCGANTWQLGYNGRTSRLSWGHKTLSTKYQRMRLFNLSSRLNKVRIGIDQAFIFPERFRGTIVEKWANYWKGLFNDYTEVAVGIFREAKDNPKKSLLYALTSYGLYACARKNPDEEDFLRQFRTSYNEMILVSSELQNPTSEDYIRRLQVDLNQNRLRFLSLWLFTIMWEDLYDKDDCTYPAICEYTKVTYWSFHEQIIDIGFWNKFWRLNWKLINYDVNYL</sequence>
<accession>A0A1A9ZZE4</accession>
<name>A0A1A9ZZE4_GLOPL</name>
<dbReference type="Proteomes" id="UP000092445">
    <property type="component" value="Unassembled WGS sequence"/>
</dbReference>
<evidence type="ECO:0000313" key="2">
    <source>
        <dbReference type="Proteomes" id="UP000092445"/>
    </source>
</evidence>
<dbReference type="STRING" id="7398.A0A1A9ZZE4"/>
<dbReference type="VEuPathDB" id="VectorBase:GPAI029652"/>
<dbReference type="Pfam" id="PF10171">
    <property type="entry name" value="Tim29"/>
    <property type="match status" value="1"/>
</dbReference>
<dbReference type="GO" id="GO:0045039">
    <property type="term" value="P:protein insertion into mitochondrial inner membrane"/>
    <property type="evidence" value="ECO:0007669"/>
    <property type="project" value="TreeGrafter"/>
</dbReference>
<evidence type="ECO:0008006" key="3">
    <source>
        <dbReference type="Google" id="ProtNLM"/>
    </source>
</evidence>